<feature type="compositionally biased region" description="Basic and acidic residues" evidence="14">
    <location>
        <begin position="64"/>
        <end position="74"/>
    </location>
</feature>
<evidence type="ECO:0000313" key="19">
    <source>
        <dbReference type="Proteomes" id="UP001237642"/>
    </source>
</evidence>
<dbReference type="Gene3D" id="2.40.30.10">
    <property type="entry name" value="Translation factors"/>
    <property type="match status" value="1"/>
</dbReference>
<keyword evidence="9" id="KW-0106">Calcium</keyword>
<evidence type="ECO:0000259" key="16">
    <source>
        <dbReference type="PROSITE" id="PS50222"/>
    </source>
</evidence>
<keyword evidence="13 15" id="KW-0472">Membrane</keyword>
<comment type="subcellular location">
    <subcellularLocation>
        <location evidence="1">Membrane</location>
        <topology evidence="1">Multi-pass membrane protein</topology>
    </subcellularLocation>
</comment>
<feature type="domain" description="FAD-binding FR-type" evidence="17">
    <location>
        <begin position="539"/>
        <end position="662"/>
    </location>
</feature>
<keyword evidence="5" id="KW-0285">Flavoprotein</keyword>
<dbReference type="InterPro" id="IPR017938">
    <property type="entry name" value="Riboflavin_synthase-like_b-brl"/>
</dbReference>
<dbReference type="SUPFAM" id="SSF47473">
    <property type="entry name" value="EF-hand"/>
    <property type="match status" value="1"/>
</dbReference>
<feature type="domain" description="EF-hand" evidence="16">
    <location>
        <begin position="167"/>
        <end position="202"/>
    </location>
</feature>
<feature type="compositionally biased region" description="Polar residues" evidence="14">
    <location>
        <begin position="705"/>
        <end position="727"/>
    </location>
</feature>
<dbReference type="SUPFAM" id="SSF52343">
    <property type="entry name" value="Ferredoxin reductase-like, C-terminal NADP-linked domain"/>
    <property type="match status" value="1"/>
</dbReference>
<dbReference type="InterPro" id="IPR013623">
    <property type="entry name" value="NADPH_Ox"/>
</dbReference>
<evidence type="ECO:0000256" key="13">
    <source>
        <dbReference type="ARBA" id="ARBA00023136"/>
    </source>
</evidence>
<feature type="transmembrane region" description="Helical" evidence="15">
    <location>
        <begin position="424"/>
        <end position="445"/>
    </location>
</feature>
<feature type="transmembrane region" description="Helical" evidence="15">
    <location>
        <begin position="284"/>
        <end position="303"/>
    </location>
</feature>
<dbReference type="CDD" id="cd06186">
    <property type="entry name" value="NOX_Duox_like_FAD_NADP"/>
    <property type="match status" value="1"/>
</dbReference>
<evidence type="ECO:0000313" key="18">
    <source>
        <dbReference type="EMBL" id="KAK1363933.1"/>
    </source>
</evidence>
<dbReference type="EMBL" id="JAUIZM010000009">
    <property type="protein sequence ID" value="KAK1363933.1"/>
    <property type="molecule type" value="Genomic_DNA"/>
</dbReference>
<dbReference type="InterPro" id="IPR039261">
    <property type="entry name" value="FNR_nucleotide-bd"/>
</dbReference>
<evidence type="ECO:0000256" key="2">
    <source>
        <dbReference type="ARBA" id="ARBA00007975"/>
    </source>
</evidence>
<keyword evidence="12" id="KW-0560">Oxidoreductase</keyword>
<feature type="compositionally biased region" description="Polar residues" evidence="14">
    <location>
        <begin position="49"/>
        <end position="63"/>
    </location>
</feature>
<proteinExistence type="inferred from homology"/>
<comment type="caution">
    <text evidence="18">The sequence shown here is derived from an EMBL/GenBank/DDBJ whole genome shotgun (WGS) entry which is preliminary data.</text>
</comment>
<dbReference type="Gene3D" id="1.10.238.10">
    <property type="entry name" value="EF-hand"/>
    <property type="match status" value="1"/>
</dbReference>
<dbReference type="SFLD" id="SFLDG01169">
    <property type="entry name" value="NADPH_oxidase_subgroup_(NOX)"/>
    <property type="match status" value="1"/>
</dbReference>
<evidence type="ECO:0000259" key="17">
    <source>
        <dbReference type="PROSITE" id="PS51384"/>
    </source>
</evidence>
<feature type="transmembrane region" description="Helical" evidence="15">
    <location>
        <begin position="484"/>
        <end position="504"/>
    </location>
</feature>
<dbReference type="GO" id="GO:0016174">
    <property type="term" value="F:NAD(P)H oxidase H2O2-forming activity"/>
    <property type="evidence" value="ECO:0007669"/>
    <property type="project" value="TreeGrafter"/>
</dbReference>
<dbReference type="InterPro" id="IPR013121">
    <property type="entry name" value="Fe_red_NAD-bd_6"/>
</dbReference>
<evidence type="ECO:0000256" key="7">
    <source>
        <dbReference type="ARBA" id="ARBA00022723"/>
    </source>
</evidence>
<dbReference type="InterPro" id="IPR013130">
    <property type="entry name" value="Fe3_Rdtase_TM_dom"/>
</dbReference>
<evidence type="ECO:0000256" key="9">
    <source>
        <dbReference type="ARBA" id="ARBA00022837"/>
    </source>
</evidence>
<keyword evidence="19" id="KW-1185">Reference proteome</keyword>
<gene>
    <name evidence="18" type="ORF">POM88_039494</name>
</gene>
<evidence type="ECO:0000256" key="8">
    <source>
        <dbReference type="ARBA" id="ARBA00022827"/>
    </source>
</evidence>
<dbReference type="PRINTS" id="PR00466">
    <property type="entry name" value="GP91PHOX"/>
</dbReference>
<accession>A0AAD8M9D9</accession>
<dbReference type="Gene3D" id="3.40.50.80">
    <property type="entry name" value="Nucleotide-binding domain of ferredoxin-NADP reductase (FNR) module"/>
    <property type="match status" value="1"/>
</dbReference>
<dbReference type="Pfam" id="PF08022">
    <property type="entry name" value="FAD_binding_8"/>
    <property type="match status" value="1"/>
</dbReference>
<evidence type="ECO:0000256" key="6">
    <source>
        <dbReference type="ARBA" id="ARBA00022692"/>
    </source>
</evidence>
<feature type="compositionally biased region" description="Polar residues" evidence="14">
    <location>
        <begin position="1"/>
        <end position="30"/>
    </location>
</feature>
<dbReference type="AlphaFoldDB" id="A0AAD8M9D9"/>
<dbReference type="PROSITE" id="PS50222">
    <property type="entry name" value="EF_HAND_2"/>
    <property type="match status" value="1"/>
</dbReference>
<dbReference type="InterPro" id="IPR017927">
    <property type="entry name" value="FAD-bd_FR_type"/>
</dbReference>
<sequence>MDGTHLQNQQQHLSDTSPDVKTSGGANAQGSKLKVTFDSSAVRNTSMKIRQVSQELQPLTSLSERPRKQSDRSKSSAVHALTGLKFINKTHGGSGWANVEAKFKELTAPTDGLLPRALFWECIGMNKESEEFAGALFDALARKRSIVGNSINKEEFKEFWEQISDQSFDSRLQIFFDMVDKDANGRISKDEVREIISVSASANKLSSIQNKADEYATIVMEELDPDNLGYVMIENMKMFLLQDAADPISGAELPSQQLKTTNDHIISRTYEDIKYFVHDNWQKVWVLAVWLGIMAGLFAYKYVQYKNKAAYEVMGVCVCLAKGAAETLKFNMALILLPVCRKTITWLRNKTRLGVAIPFDDNIKFHQTITVGIAIGVGIHVMAHLTCDFPRLLHADEEKYKLMEPFFGKDQPPNYWWFLKGVEGVTGIVMVVLMALAFTLASPWLRLHKVKKGKDPRANPPKHDQKEEKKRLEKILDKLTGFNAFWYSHHLFVIVYALLIVHGLKLYLTHEWYKKTTWMYLAVPIILYACERFIRAYRSRTKEVNIKKVVVYPENLLALHVFKPPEFEYKSGQYMFVKCAAVSPFEWHPFSITSAPDDDYLSVHIRSLGDWTAEIKEVFSKVCQSSPAGKNEVLRSEFIQGDNINSKVKLSIDGPFGAPAQDYKNYDVVLLIGLGIGATPMISIVKDIMNNIKAKEEEENAIKNGTDTASGIGSNNSSSLTKKSAGQSNASEFKTRKAYFYWITPSQGSFDWFNGVINEITDADKNRVIEIHNYCTSVYEEGNVQSAVISMLQTIYYAKNGIDVVTGTHVKSHFAKPDWQKVYQGIADKHTNSRVGVFYCGPPPAAVELEKLAADFSHTPLTKFEFHKENF</sequence>
<dbReference type="PANTHER" id="PTHR11972:SF197">
    <property type="entry name" value="RESPIRATORY BURST OXIDASE HOMOLOG PROTEIN D"/>
    <property type="match status" value="1"/>
</dbReference>
<keyword evidence="8" id="KW-0274">FAD</keyword>
<dbReference type="GO" id="GO:0004601">
    <property type="term" value="F:peroxidase activity"/>
    <property type="evidence" value="ECO:0007669"/>
    <property type="project" value="UniProtKB-KW"/>
</dbReference>
<dbReference type="Proteomes" id="UP001237642">
    <property type="component" value="Unassembled WGS sequence"/>
</dbReference>
<reference evidence="18" key="1">
    <citation type="submission" date="2023-02" db="EMBL/GenBank/DDBJ databases">
        <title>Genome of toxic invasive species Heracleum sosnowskyi carries increased number of genes despite the absence of recent whole-genome duplications.</title>
        <authorList>
            <person name="Schelkunov M."/>
            <person name="Shtratnikova V."/>
            <person name="Makarenko M."/>
            <person name="Klepikova A."/>
            <person name="Omelchenko D."/>
            <person name="Novikova G."/>
            <person name="Obukhova E."/>
            <person name="Bogdanov V."/>
            <person name="Penin A."/>
            <person name="Logacheva M."/>
        </authorList>
    </citation>
    <scope>NUCLEOTIDE SEQUENCE</scope>
    <source>
        <strain evidence="18">Hsosn_3</strain>
        <tissue evidence="18">Leaf</tissue>
    </source>
</reference>
<feature type="transmembrane region" description="Helical" evidence="15">
    <location>
        <begin position="516"/>
        <end position="534"/>
    </location>
</feature>
<dbReference type="GO" id="GO:0005886">
    <property type="term" value="C:plasma membrane"/>
    <property type="evidence" value="ECO:0007669"/>
    <property type="project" value="TreeGrafter"/>
</dbReference>
<reference evidence="18" key="2">
    <citation type="submission" date="2023-05" db="EMBL/GenBank/DDBJ databases">
        <authorList>
            <person name="Schelkunov M.I."/>
        </authorList>
    </citation>
    <scope>NUCLEOTIDE SEQUENCE</scope>
    <source>
        <strain evidence="18">Hsosn_3</strain>
        <tissue evidence="18">Leaf</tissue>
    </source>
</reference>
<keyword evidence="6 15" id="KW-0812">Transmembrane</keyword>
<feature type="region of interest" description="Disordered" evidence="14">
    <location>
        <begin position="1"/>
        <end position="35"/>
    </location>
</feature>
<comment type="subunit">
    <text evidence="3">Monomer and homodimer.</text>
</comment>
<dbReference type="InterPro" id="IPR013112">
    <property type="entry name" value="FAD-bd_8"/>
</dbReference>
<evidence type="ECO:0000256" key="3">
    <source>
        <dbReference type="ARBA" id="ARBA00011407"/>
    </source>
</evidence>
<keyword evidence="10" id="KW-0521">NADP</keyword>
<dbReference type="SUPFAM" id="SSF63380">
    <property type="entry name" value="Riboflavin synthase domain-like"/>
    <property type="match status" value="1"/>
</dbReference>
<dbReference type="Pfam" id="PF08030">
    <property type="entry name" value="NAD_binding_6"/>
    <property type="match status" value="1"/>
</dbReference>
<dbReference type="PROSITE" id="PS51384">
    <property type="entry name" value="FAD_FR"/>
    <property type="match status" value="1"/>
</dbReference>
<dbReference type="CDD" id="cd00051">
    <property type="entry name" value="EFh"/>
    <property type="match status" value="1"/>
</dbReference>
<dbReference type="InterPro" id="IPR000778">
    <property type="entry name" value="Cyt_b245_heavy_chain"/>
</dbReference>
<evidence type="ECO:0000256" key="14">
    <source>
        <dbReference type="SAM" id="MobiDB-lite"/>
    </source>
</evidence>
<keyword evidence="11 15" id="KW-1133">Transmembrane helix</keyword>
<dbReference type="Pfam" id="PF01794">
    <property type="entry name" value="Ferric_reduct"/>
    <property type="match status" value="1"/>
</dbReference>
<keyword evidence="4" id="KW-0575">Peroxidase</keyword>
<evidence type="ECO:0000256" key="4">
    <source>
        <dbReference type="ARBA" id="ARBA00022559"/>
    </source>
</evidence>
<evidence type="ECO:0000256" key="5">
    <source>
        <dbReference type="ARBA" id="ARBA00022630"/>
    </source>
</evidence>
<comment type="similarity">
    <text evidence="2">Belongs to the RBOH (TC 5.B.1.3) family.</text>
</comment>
<organism evidence="18 19">
    <name type="scientific">Heracleum sosnowskyi</name>
    <dbReference type="NCBI Taxonomy" id="360622"/>
    <lineage>
        <taxon>Eukaryota</taxon>
        <taxon>Viridiplantae</taxon>
        <taxon>Streptophyta</taxon>
        <taxon>Embryophyta</taxon>
        <taxon>Tracheophyta</taxon>
        <taxon>Spermatophyta</taxon>
        <taxon>Magnoliopsida</taxon>
        <taxon>eudicotyledons</taxon>
        <taxon>Gunneridae</taxon>
        <taxon>Pentapetalae</taxon>
        <taxon>asterids</taxon>
        <taxon>campanulids</taxon>
        <taxon>Apiales</taxon>
        <taxon>Apiaceae</taxon>
        <taxon>Apioideae</taxon>
        <taxon>apioid superclade</taxon>
        <taxon>Tordylieae</taxon>
        <taxon>Tordyliinae</taxon>
        <taxon>Heracleum</taxon>
    </lineage>
</organism>
<evidence type="ECO:0000256" key="1">
    <source>
        <dbReference type="ARBA" id="ARBA00004141"/>
    </source>
</evidence>
<protein>
    <submittedName>
        <fullName evidence="18">Respiratory burst oxidase</fullName>
    </submittedName>
</protein>
<name>A0AAD8M9D9_9APIA</name>
<dbReference type="InterPro" id="IPR050369">
    <property type="entry name" value="RBOH/FRE"/>
</dbReference>
<evidence type="ECO:0000256" key="11">
    <source>
        <dbReference type="ARBA" id="ARBA00022989"/>
    </source>
</evidence>
<evidence type="ECO:0000256" key="15">
    <source>
        <dbReference type="SAM" id="Phobius"/>
    </source>
</evidence>
<feature type="region of interest" description="Disordered" evidence="14">
    <location>
        <begin position="703"/>
        <end position="727"/>
    </location>
</feature>
<dbReference type="PROSITE" id="PS00018">
    <property type="entry name" value="EF_HAND_1"/>
    <property type="match status" value="1"/>
</dbReference>
<dbReference type="InterPro" id="IPR011992">
    <property type="entry name" value="EF-hand-dom_pair"/>
</dbReference>
<dbReference type="InterPro" id="IPR002048">
    <property type="entry name" value="EF_hand_dom"/>
</dbReference>
<evidence type="ECO:0000256" key="10">
    <source>
        <dbReference type="ARBA" id="ARBA00022857"/>
    </source>
</evidence>
<evidence type="ECO:0000256" key="12">
    <source>
        <dbReference type="ARBA" id="ARBA00023002"/>
    </source>
</evidence>
<dbReference type="FunFam" id="1.10.238.10:FF:000049">
    <property type="entry name" value="Respiratory burst oxidase homolog A"/>
    <property type="match status" value="1"/>
</dbReference>
<dbReference type="InterPro" id="IPR018247">
    <property type="entry name" value="EF_Hand_1_Ca_BS"/>
</dbReference>
<feature type="region of interest" description="Disordered" evidence="14">
    <location>
        <begin position="49"/>
        <end position="77"/>
    </location>
</feature>
<dbReference type="Pfam" id="PF08414">
    <property type="entry name" value="NADPH_Ox"/>
    <property type="match status" value="1"/>
</dbReference>
<dbReference type="PANTHER" id="PTHR11972">
    <property type="entry name" value="NADPH OXIDASE"/>
    <property type="match status" value="1"/>
</dbReference>
<dbReference type="GO" id="GO:0005509">
    <property type="term" value="F:calcium ion binding"/>
    <property type="evidence" value="ECO:0007669"/>
    <property type="project" value="InterPro"/>
</dbReference>
<keyword evidence="7" id="KW-0479">Metal-binding</keyword>
<dbReference type="FunFam" id="2.40.30.10:FF:000019">
    <property type="entry name" value="Respiratory burst oxidase homolog A"/>
    <property type="match status" value="1"/>
</dbReference>